<evidence type="ECO:0000256" key="1">
    <source>
        <dbReference type="ARBA" id="ARBA00023015"/>
    </source>
</evidence>
<feature type="domain" description="Putative zinc-finger" evidence="3">
    <location>
        <begin position="8"/>
        <end position="39"/>
    </location>
</feature>
<evidence type="ECO:0000313" key="4">
    <source>
        <dbReference type="EMBL" id="GGQ80118.1"/>
    </source>
</evidence>
<name>A0A918BNV2_9ACTN</name>
<evidence type="ECO:0000313" key="5">
    <source>
        <dbReference type="Proteomes" id="UP000620156"/>
    </source>
</evidence>
<dbReference type="Pfam" id="PF13490">
    <property type="entry name" value="zf-HC2"/>
    <property type="match status" value="1"/>
</dbReference>
<reference evidence="4" key="1">
    <citation type="journal article" date="2014" name="Int. J. Syst. Evol. Microbiol.">
        <title>Complete genome sequence of Corynebacterium casei LMG S-19264T (=DSM 44701T), isolated from a smear-ripened cheese.</title>
        <authorList>
            <consortium name="US DOE Joint Genome Institute (JGI-PGF)"/>
            <person name="Walter F."/>
            <person name="Albersmeier A."/>
            <person name="Kalinowski J."/>
            <person name="Ruckert C."/>
        </authorList>
    </citation>
    <scope>NUCLEOTIDE SEQUENCE</scope>
    <source>
        <strain evidence="4">JCM 3131</strain>
    </source>
</reference>
<evidence type="ECO:0000256" key="2">
    <source>
        <dbReference type="ARBA" id="ARBA00023163"/>
    </source>
</evidence>
<gene>
    <name evidence="4" type="ORF">GCM10010145_57260</name>
</gene>
<accession>A0A918BNV2</accession>
<reference evidence="4" key="2">
    <citation type="submission" date="2020-09" db="EMBL/GenBank/DDBJ databases">
        <authorList>
            <person name="Sun Q."/>
            <person name="Ohkuma M."/>
        </authorList>
    </citation>
    <scope>NUCLEOTIDE SEQUENCE</scope>
    <source>
        <strain evidence="4">JCM 3131</strain>
    </source>
</reference>
<dbReference type="InterPro" id="IPR041916">
    <property type="entry name" value="Anti_sigma_zinc_sf"/>
</dbReference>
<dbReference type="EMBL" id="BMQK01000017">
    <property type="protein sequence ID" value="GGQ80118.1"/>
    <property type="molecule type" value="Genomic_DNA"/>
</dbReference>
<keyword evidence="1" id="KW-0805">Transcription regulation</keyword>
<dbReference type="Gene3D" id="1.10.10.1320">
    <property type="entry name" value="Anti-sigma factor, zinc-finger domain"/>
    <property type="match status" value="1"/>
</dbReference>
<dbReference type="InterPro" id="IPR027383">
    <property type="entry name" value="Znf_put"/>
</dbReference>
<dbReference type="RefSeq" id="WP_189219785.1">
    <property type="nucleotide sequence ID" value="NZ_BMQK01000017.1"/>
</dbReference>
<dbReference type="SUPFAM" id="SSF109854">
    <property type="entry name" value="DinB/YfiT-like putative metalloenzymes"/>
    <property type="match status" value="1"/>
</dbReference>
<comment type="caution">
    <text evidence="4">The sequence shown here is derived from an EMBL/GenBank/DDBJ whole genome shotgun (WGS) entry which is preliminary data.</text>
</comment>
<protein>
    <recommendedName>
        <fullName evidence="3">Putative zinc-finger domain-containing protein</fullName>
    </recommendedName>
</protein>
<proteinExistence type="predicted"/>
<organism evidence="4 5">
    <name type="scientific">Streptomyces ruber</name>
    <dbReference type="NCBI Taxonomy" id="83378"/>
    <lineage>
        <taxon>Bacteria</taxon>
        <taxon>Bacillati</taxon>
        <taxon>Actinomycetota</taxon>
        <taxon>Actinomycetes</taxon>
        <taxon>Kitasatosporales</taxon>
        <taxon>Streptomycetaceae</taxon>
        <taxon>Streptomyces</taxon>
    </lineage>
</organism>
<dbReference type="AlphaFoldDB" id="A0A918BNV2"/>
<evidence type="ECO:0000259" key="3">
    <source>
        <dbReference type="Pfam" id="PF13490"/>
    </source>
</evidence>
<keyword evidence="2" id="KW-0804">Transcription</keyword>
<keyword evidence="5" id="KW-1185">Reference proteome</keyword>
<sequence length="382" mass="39283">MDTDHDGVRASLAAWAVGALEPGERRTVPRHLAGCDACAAEAERFTELVRLLDGPAVPPRRDGRGNPDDTAVDAADTAVADDTAAVADRAGDHADGVLAAALGLRPRTPPVAPHAAPYAAAVAGLRALLPELAGRWTVPVVHTWTAHATLAHLLAADEPLAAVLGIAPRVPAPHGNGRKGAGQGGGEGAGAAGWADAWNARTADVIAHELARTPEQTVAAWAAQADALLAAPEARDTGRAAAPATLMGMRLPVAEHYLVRAFEVWIHTDDLGRALGLAVPPPPEEHLWTLVRLAVRILGGALGPASPPVLFTVARSAGGEAGDQWVLGAEDKPVRAELVVDAVDFCLLVGGRYPPDAIPRTAVGDETAARHVLATAASLAWL</sequence>
<dbReference type="Proteomes" id="UP000620156">
    <property type="component" value="Unassembled WGS sequence"/>
</dbReference>
<dbReference type="InterPro" id="IPR034660">
    <property type="entry name" value="DinB/YfiT-like"/>
</dbReference>